<name>D7MIU2_ARALL</name>
<dbReference type="HOGENOM" id="CLU_1671726_0_0_1"/>
<dbReference type="PANTHER" id="PTHR10804">
    <property type="entry name" value="PROTEASE FAMILY M24 METHIONYL AMINOPEPTIDASE, AMINOPEPTIDASE P"/>
    <property type="match status" value="1"/>
</dbReference>
<dbReference type="PANTHER" id="PTHR10804:SF11">
    <property type="entry name" value="PROLIFERATION-ASSOCIATED PROTEIN 2G4"/>
    <property type="match status" value="1"/>
</dbReference>
<dbReference type="Gramene" id="Al_scaffold_0007_3495">
    <property type="protein sequence ID" value="Al_scaffold_0007_3495"/>
    <property type="gene ID" value="Al_scaffold_0007_3495"/>
</dbReference>
<proteinExistence type="inferred from homology"/>
<dbReference type="Gene3D" id="3.90.230.10">
    <property type="entry name" value="Creatinase/methionine aminopeptidase superfamily"/>
    <property type="match status" value="1"/>
</dbReference>
<reference evidence="4" key="1">
    <citation type="journal article" date="2011" name="Nat. Genet.">
        <title>The Arabidopsis lyrata genome sequence and the basis of rapid genome size change.</title>
        <authorList>
            <person name="Hu T.T."/>
            <person name="Pattyn P."/>
            <person name="Bakker E.G."/>
            <person name="Cao J."/>
            <person name="Cheng J.-F."/>
            <person name="Clark R.M."/>
            <person name="Fahlgren N."/>
            <person name="Fawcett J.A."/>
            <person name="Grimwood J."/>
            <person name="Gundlach H."/>
            <person name="Haberer G."/>
            <person name="Hollister J.D."/>
            <person name="Ossowski S."/>
            <person name="Ottilar R.P."/>
            <person name="Salamov A.A."/>
            <person name="Schneeberger K."/>
            <person name="Spannagl M."/>
            <person name="Wang X."/>
            <person name="Yang L."/>
            <person name="Nasrallah M.E."/>
            <person name="Bergelson J."/>
            <person name="Carrington J.C."/>
            <person name="Gaut B.S."/>
            <person name="Schmutz J."/>
            <person name="Mayer K.F.X."/>
            <person name="Van de Peer Y."/>
            <person name="Grigoriev I.V."/>
            <person name="Nordborg M."/>
            <person name="Weigel D."/>
            <person name="Guo Y.-L."/>
        </authorList>
    </citation>
    <scope>NUCLEOTIDE SEQUENCE [LARGE SCALE GENOMIC DNA]</scope>
    <source>
        <strain evidence="4">cv. MN47</strain>
    </source>
</reference>
<dbReference type="eggNOG" id="KOG2776">
    <property type="taxonomic scope" value="Eukaryota"/>
</dbReference>
<dbReference type="InterPro" id="IPR036005">
    <property type="entry name" value="Creatinase/aminopeptidase-like"/>
</dbReference>
<dbReference type="STRING" id="81972.D7MIU2"/>
<accession>D7MIU2</accession>
<comment type="similarity">
    <text evidence="1">Belongs to the peptidase M24 family.</text>
</comment>
<organism evidence="4">
    <name type="scientific">Arabidopsis lyrata subsp. lyrata</name>
    <name type="common">Lyre-leaved rock-cress</name>
    <dbReference type="NCBI Taxonomy" id="81972"/>
    <lineage>
        <taxon>Eukaryota</taxon>
        <taxon>Viridiplantae</taxon>
        <taxon>Streptophyta</taxon>
        <taxon>Embryophyta</taxon>
        <taxon>Tracheophyta</taxon>
        <taxon>Spermatophyta</taxon>
        <taxon>Magnoliopsida</taxon>
        <taxon>eudicotyledons</taxon>
        <taxon>Gunneridae</taxon>
        <taxon>Pentapetalae</taxon>
        <taxon>rosids</taxon>
        <taxon>malvids</taxon>
        <taxon>Brassicales</taxon>
        <taxon>Brassicaceae</taxon>
        <taxon>Camelineae</taxon>
        <taxon>Arabidopsis</taxon>
    </lineage>
</organism>
<feature type="region of interest" description="Disordered" evidence="2">
    <location>
        <begin position="131"/>
        <end position="158"/>
    </location>
</feature>
<evidence type="ECO:0000256" key="2">
    <source>
        <dbReference type="SAM" id="MobiDB-lite"/>
    </source>
</evidence>
<dbReference type="InterPro" id="IPR047113">
    <property type="entry name" value="PA2G4/ARX1"/>
</dbReference>
<dbReference type="AlphaFoldDB" id="D7MIU2"/>
<evidence type="ECO:0000313" key="3">
    <source>
        <dbReference type="EMBL" id="EFH44847.1"/>
    </source>
</evidence>
<gene>
    <name evidence="3" type="ORF">ARALYDRAFT_659440</name>
</gene>
<dbReference type="Proteomes" id="UP000008694">
    <property type="component" value="Unassembled WGS sequence"/>
</dbReference>
<sequence>MASFVFNNYSVKNGEEDEACNFNNNAALTSLNPSQGTCKYPSRFMKDGLVILSSSISVSLIRANLVLQPYPVLYEKPGKEDEGDFVAQIKFTVLLMPNGSDRITSHTLQELDTKTSEDPEIIGWLALGIKKKKAKKAGEKREVSTEAEPMDASSDAQE</sequence>
<protein>
    <submittedName>
        <fullName evidence="3">Predicted protein</fullName>
    </submittedName>
</protein>
<evidence type="ECO:0000256" key="1">
    <source>
        <dbReference type="ARBA" id="ARBA00007319"/>
    </source>
</evidence>
<keyword evidence="4" id="KW-1185">Reference proteome</keyword>
<dbReference type="EMBL" id="GL348719">
    <property type="protein sequence ID" value="EFH44847.1"/>
    <property type="molecule type" value="Genomic_DNA"/>
</dbReference>
<evidence type="ECO:0000313" key="4">
    <source>
        <dbReference type="Proteomes" id="UP000008694"/>
    </source>
</evidence>